<dbReference type="InterPro" id="IPR033762">
    <property type="entry name" value="MCM_OB"/>
</dbReference>
<evidence type="ECO:0000256" key="2">
    <source>
        <dbReference type="ARBA" id="ARBA00022705"/>
    </source>
</evidence>
<dbReference type="InterPro" id="IPR001208">
    <property type="entry name" value="MCM_dom"/>
</dbReference>
<evidence type="ECO:0000259" key="12">
    <source>
        <dbReference type="PROSITE" id="PS50051"/>
    </source>
</evidence>
<keyword evidence="14" id="KW-1185">Reference proteome</keyword>
<dbReference type="EC" id="3.6.4.12" evidence="11"/>
<dbReference type="PRINTS" id="PR01657">
    <property type="entry name" value="MCMFAMILY"/>
</dbReference>
<dbReference type="InterPro" id="IPR031327">
    <property type="entry name" value="MCM"/>
</dbReference>
<feature type="domain" description="MCM C-terminal AAA(+) ATPase" evidence="12">
    <location>
        <begin position="317"/>
        <end position="523"/>
    </location>
</feature>
<dbReference type="Gene3D" id="3.40.50.300">
    <property type="entry name" value="P-loop containing nucleotide triphosphate hydrolases"/>
    <property type="match status" value="1"/>
</dbReference>
<dbReference type="Proteomes" id="UP001470230">
    <property type="component" value="Unassembled WGS sequence"/>
</dbReference>
<evidence type="ECO:0000313" key="13">
    <source>
        <dbReference type="EMBL" id="KAK8878659.1"/>
    </source>
</evidence>
<dbReference type="PANTHER" id="PTHR11630">
    <property type="entry name" value="DNA REPLICATION LICENSING FACTOR MCM FAMILY MEMBER"/>
    <property type="match status" value="1"/>
</dbReference>
<dbReference type="Gene3D" id="3.30.1640.10">
    <property type="entry name" value="mini-chromosome maintenance (MCM) complex, chain A, domain 1"/>
    <property type="match status" value="1"/>
</dbReference>
<dbReference type="InterPro" id="IPR027417">
    <property type="entry name" value="P-loop_NTPase"/>
</dbReference>
<dbReference type="SUPFAM" id="SSF52540">
    <property type="entry name" value="P-loop containing nucleoside triphosphate hydrolases"/>
    <property type="match status" value="1"/>
</dbReference>
<keyword evidence="5 11" id="KW-0347">Helicase</keyword>
<evidence type="ECO:0000256" key="8">
    <source>
        <dbReference type="ARBA" id="ARBA00023242"/>
    </source>
</evidence>
<proteinExistence type="inferred from homology"/>
<keyword evidence="6 10" id="KW-0067">ATP-binding</keyword>
<evidence type="ECO:0000256" key="7">
    <source>
        <dbReference type="ARBA" id="ARBA00023125"/>
    </source>
</evidence>
<comment type="function">
    <text evidence="11">Acts as component of the MCM2-7 complex (MCM complex) which is the replicative helicase essential for 'once per cell cycle' DNA replication initiation and elongation in eukaryotic cells. The active ATPase sites in the MCM2-7 ring are formed through the interaction surfaces of two neighboring subunits such that a critical structure of a conserved arginine finger motif is provided in trans relative to the ATP-binding site of the Walker A box of the adjacent subunit. The six ATPase active sites, however, are likely to contribute differentially to the complex helicase activity.</text>
</comment>
<dbReference type="Pfam" id="PF17855">
    <property type="entry name" value="MCM_lid"/>
    <property type="match status" value="1"/>
</dbReference>
<evidence type="ECO:0000256" key="1">
    <source>
        <dbReference type="ARBA" id="ARBA00004123"/>
    </source>
</evidence>
<evidence type="ECO:0000256" key="11">
    <source>
        <dbReference type="RuleBase" id="RU365012"/>
    </source>
</evidence>
<organism evidence="13 14">
    <name type="scientific">Tritrichomonas musculus</name>
    <dbReference type="NCBI Taxonomy" id="1915356"/>
    <lineage>
        <taxon>Eukaryota</taxon>
        <taxon>Metamonada</taxon>
        <taxon>Parabasalia</taxon>
        <taxon>Tritrichomonadida</taxon>
        <taxon>Tritrichomonadidae</taxon>
        <taxon>Tritrichomonas</taxon>
    </lineage>
</organism>
<reference evidence="13 14" key="1">
    <citation type="submission" date="2024-04" db="EMBL/GenBank/DDBJ databases">
        <title>Tritrichomonas musculus Genome.</title>
        <authorList>
            <person name="Alves-Ferreira E."/>
            <person name="Grigg M."/>
            <person name="Lorenzi H."/>
            <person name="Galac M."/>
        </authorList>
    </citation>
    <scope>NUCLEOTIDE SEQUENCE [LARGE SCALE GENOMIC DNA]</scope>
    <source>
        <strain evidence="13 14">EAF2021</strain>
    </source>
</reference>
<dbReference type="SUPFAM" id="SSF50249">
    <property type="entry name" value="Nucleic acid-binding proteins"/>
    <property type="match status" value="1"/>
</dbReference>
<dbReference type="Pfam" id="PF24901">
    <property type="entry name" value="WHD_MCM7"/>
    <property type="match status" value="1"/>
</dbReference>
<comment type="subcellular location">
    <subcellularLocation>
        <location evidence="1 11">Nucleus</location>
    </subcellularLocation>
</comment>
<dbReference type="Gene3D" id="2.40.50.140">
    <property type="entry name" value="Nucleic acid-binding proteins"/>
    <property type="match status" value="1"/>
</dbReference>
<dbReference type="Pfam" id="PF00493">
    <property type="entry name" value="MCM"/>
    <property type="match status" value="1"/>
</dbReference>
<evidence type="ECO:0000256" key="5">
    <source>
        <dbReference type="ARBA" id="ARBA00022806"/>
    </source>
</evidence>
<keyword evidence="8 11" id="KW-0539">Nucleus</keyword>
<keyword evidence="4 11" id="KW-0378">Hydrolase</keyword>
<dbReference type="PRINTS" id="PR01663">
    <property type="entry name" value="MCMPROTEIN7"/>
</dbReference>
<dbReference type="PANTHER" id="PTHR11630:SF26">
    <property type="entry name" value="DNA REPLICATION LICENSING FACTOR MCM7"/>
    <property type="match status" value="1"/>
</dbReference>
<dbReference type="Gene3D" id="2.20.28.10">
    <property type="match status" value="1"/>
</dbReference>
<sequence>MKNDGRKQAVNYNYKEDIVKIKEFLTNYKGQEDEPKYIANIDDIAQRRSDELCIYLDDVHDFSAELCDRIESNTLRYLRLFNTCVDQIIPEPSLDFETSFDAINAVRLSSANESQKNQFPPELFRHHSIRFIPQEKQPILPMRNIRAVDIGSLVRLRGLVTRITQVKPLIRIASYTCSQCSEETFQIVDSPTFLPRTVCQSSQCKAAPRPGTLTLQTRGSKFSKFQMIRIQELSNEVPAGHIPRALTVYARDTLTQKCNTGDVIEVYAIFLPMPMRCYKQSLINETYLEAQDIIVSSKCDEINDTEGEELNVDTDKVYEKMVNSVAPEIFGHEDVKRSILLQLVSGLTKTFSDNVKIRGDINICLMGDPGVAKSQLLKWVTRVAPRAVYTTGRGSSGVGLTAAVLKDPITGEMALEGGALVLSDMGICCIDEFDKMEDADRTAIYEVMEQQTVSIAKAGITTTLNARTAILAAANPMYSRYNVKKSLLENVNLPAALLSRFDILFLLLDRPSIDSDIALANHIAFVHKNRIAPSSDNISLRSLRAHIEKAKLIEPIIPDEQAKFISQSYVLMRQENTDEPITTRALLAVIRLSMALARLRLSTVVSQDDVEEALRLVKASKESIERVDSEGDKKSNVVSQIYDKINELTENKVTVSMAEVESVIISSGFSRQDMDDTINEYVKLGVFQLNPPKTKLTIVKNLDQD</sequence>
<evidence type="ECO:0000256" key="3">
    <source>
        <dbReference type="ARBA" id="ARBA00022741"/>
    </source>
</evidence>
<keyword evidence="7 10" id="KW-0238">DNA-binding</keyword>
<comment type="catalytic activity">
    <reaction evidence="11">
        <text>ATP + H2O = ADP + phosphate + H(+)</text>
        <dbReference type="Rhea" id="RHEA:13065"/>
        <dbReference type="ChEBI" id="CHEBI:15377"/>
        <dbReference type="ChEBI" id="CHEBI:15378"/>
        <dbReference type="ChEBI" id="CHEBI:30616"/>
        <dbReference type="ChEBI" id="CHEBI:43474"/>
        <dbReference type="ChEBI" id="CHEBI:456216"/>
        <dbReference type="EC" id="3.6.4.12"/>
    </reaction>
</comment>
<dbReference type="PROSITE" id="PS50051">
    <property type="entry name" value="MCM_2"/>
    <property type="match status" value="1"/>
</dbReference>
<dbReference type="SMART" id="SM00350">
    <property type="entry name" value="MCM"/>
    <property type="match status" value="1"/>
</dbReference>
<evidence type="ECO:0000313" key="14">
    <source>
        <dbReference type="Proteomes" id="UP001470230"/>
    </source>
</evidence>
<keyword evidence="2 11" id="KW-0235">DNA replication</keyword>
<dbReference type="InterPro" id="IPR018525">
    <property type="entry name" value="MCM_CS"/>
</dbReference>
<dbReference type="InterPro" id="IPR008050">
    <property type="entry name" value="MCM7"/>
</dbReference>
<dbReference type="InterPro" id="IPR027925">
    <property type="entry name" value="MCM_N"/>
</dbReference>
<evidence type="ECO:0000256" key="4">
    <source>
        <dbReference type="ARBA" id="ARBA00022801"/>
    </source>
</evidence>
<keyword evidence="3 10" id="KW-0547">Nucleotide-binding</keyword>
<dbReference type="PROSITE" id="PS00847">
    <property type="entry name" value="MCM_1"/>
    <property type="match status" value="1"/>
</dbReference>
<keyword evidence="9 11" id="KW-0131">Cell cycle</keyword>
<accession>A0ABR2JL50</accession>
<dbReference type="InterPro" id="IPR012340">
    <property type="entry name" value="NA-bd_OB-fold"/>
</dbReference>
<gene>
    <name evidence="11" type="primary">MCM7</name>
    <name evidence="13" type="ORF">M9Y10_005439</name>
</gene>
<comment type="similarity">
    <text evidence="10">Belongs to the MCM family.</text>
</comment>
<evidence type="ECO:0000256" key="10">
    <source>
        <dbReference type="RuleBase" id="RU004070"/>
    </source>
</evidence>
<evidence type="ECO:0000256" key="6">
    <source>
        <dbReference type="ARBA" id="ARBA00022840"/>
    </source>
</evidence>
<dbReference type="Pfam" id="PF17207">
    <property type="entry name" value="MCM_OB"/>
    <property type="match status" value="1"/>
</dbReference>
<name>A0ABR2JL50_9EUKA</name>
<protein>
    <recommendedName>
        <fullName evidence="11">DNA replication licensing factor MCM7</fullName>
        <ecNumber evidence="11">3.6.4.12</ecNumber>
    </recommendedName>
</protein>
<dbReference type="Pfam" id="PF14551">
    <property type="entry name" value="MCM_N"/>
    <property type="match status" value="1"/>
</dbReference>
<comment type="caution">
    <text evidence="13">The sequence shown here is derived from an EMBL/GenBank/DDBJ whole genome shotgun (WGS) entry which is preliminary data.</text>
</comment>
<dbReference type="EMBL" id="JAPFFF010000011">
    <property type="protein sequence ID" value="KAK8878659.1"/>
    <property type="molecule type" value="Genomic_DNA"/>
</dbReference>
<evidence type="ECO:0000256" key="9">
    <source>
        <dbReference type="ARBA" id="ARBA00023306"/>
    </source>
</evidence>
<dbReference type="InterPro" id="IPR041562">
    <property type="entry name" value="MCM_lid"/>
</dbReference>